<evidence type="ECO:0000256" key="9">
    <source>
        <dbReference type="SAM" id="Phobius"/>
    </source>
</evidence>
<accession>A0A644USI7</accession>
<comment type="similarity">
    <text evidence="1">Belongs to the CpsD/CapB family.</text>
</comment>
<dbReference type="Gene3D" id="3.40.50.300">
    <property type="entry name" value="P-loop containing nucleotide triphosphate hydrolases"/>
    <property type="match status" value="1"/>
</dbReference>
<keyword evidence="9" id="KW-1133">Transmembrane helix</keyword>
<feature type="domain" description="AAA" evidence="10">
    <location>
        <begin position="582"/>
        <end position="700"/>
    </location>
</feature>
<dbReference type="AlphaFoldDB" id="A0A644USI7"/>
<evidence type="ECO:0000256" key="2">
    <source>
        <dbReference type="ARBA" id="ARBA00011903"/>
    </source>
</evidence>
<dbReference type="Pfam" id="PF13614">
    <property type="entry name" value="AAA_31"/>
    <property type="match status" value="1"/>
</dbReference>
<keyword evidence="9" id="KW-0812">Transmembrane</keyword>
<gene>
    <name evidence="11" type="ORF">SDC9_27765</name>
</gene>
<dbReference type="GO" id="GO:0005524">
    <property type="term" value="F:ATP binding"/>
    <property type="evidence" value="ECO:0007669"/>
    <property type="project" value="UniProtKB-KW"/>
</dbReference>
<evidence type="ECO:0000256" key="4">
    <source>
        <dbReference type="ARBA" id="ARBA00022741"/>
    </source>
</evidence>
<dbReference type="InterPro" id="IPR050445">
    <property type="entry name" value="Bact_polysacc_biosynth/exp"/>
</dbReference>
<evidence type="ECO:0000256" key="7">
    <source>
        <dbReference type="ARBA" id="ARBA00023137"/>
    </source>
</evidence>
<dbReference type="InterPro" id="IPR025669">
    <property type="entry name" value="AAA_dom"/>
</dbReference>
<dbReference type="InterPro" id="IPR027417">
    <property type="entry name" value="P-loop_NTPase"/>
</dbReference>
<sequence>MEETKKNIDKQVFQEEESSFDIMEWVMHFVSHWYLFLVGLAVTMSLAYMQNRKWLPEFKSGGTVIIDESRSMMNSAQVLMQGFGIQESYRNVNNQVIMIGSYDLMGRVVDSLPHFQTEYISKGRFRTRNLYDWSPILIEPDYIAPEAYGMLFKINIHIDGTFTITSEDERLSKSFSINGRLGQLTQHQLMFITVNDVNGDITEEELYFRFRTKVSLIDEFSSRLRLNFVNEGSSVLEISLVSQTPQRDVDFINKLCEIYLISNLERKNDAATKTINFIDEQLENVSKSLAISEDDLTSFRKRNQIIDVGSLSGELLTKATAYDNELNQIRLKETYLSYLDKYIRTNLSEGTIVAPTSLGLNEPMLMSLVQQINDLIIKRSELSEKNMFYAKYTRDIENVKVAINEVVRNMQTSNDLQKQDLNRRLADVQRQIQNLPEKELEMIGIERNYRMNDSYYTMFLQKRAEAQILKASNTPDNNILDRARTTSVTNQGAKSKTTMILLLLGVLLPAGYVVLKELMNNAVRTTKDVDRYCVFPLIGLVRHTNSQSPYIVSDYPRSSFTEMFRIIRTRVEFLAKRKSDITIMITSSESGDGKTYFCINMACIYAMASPKTLLVDMDIRKPSVYKRLGCENNMGVSNYLANQCTLDEIIVRPPGAEFDFITAGTVPPNAGELIRSDNLVEMFDELRKRYEFIIVDTSPIGVVADAYSFASMSDINLFVIRSNKTNKLFLRNLSNQLKADDVTNFYSVLNDVEVDSGSYSQYYSRKYAYGRNKSYGVGAYGYGYGYGYGYTSGSGKNKGKSSDSYYQYYQDDAKDI</sequence>
<evidence type="ECO:0000256" key="6">
    <source>
        <dbReference type="ARBA" id="ARBA00022840"/>
    </source>
</evidence>
<keyword evidence="7" id="KW-0829">Tyrosine-protein kinase</keyword>
<feature type="transmembrane region" description="Helical" evidence="9">
    <location>
        <begin position="31"/>
        <end position="49"/>
    </location>
</feature>
<comment type="catalytic activity">
    <reaction evidence="8">
        <text>L-tyrosyl-[protein] + ATP = O-phospho-L-tyrosyl-[protein] + ADP + H(+)</text>
        <dbReference type="Rhea" id="RHEA:10596"/>
        <dbReference type="Rhea" id="RHEA-COMP:10136"/>
        <dbReference type="Rhea" id="RHEA-COMP:20101"/>
        <dbReference type="ChEBI" id="CHEBI:15378"/>
        <dbReference type="ChEBI" id="CHEBI:30616"/>
        <dbReference type="ChEBI" id="CHEBI:46858"/>
        <dbReference type="ChEBI" id="CHEBI:61978"/>
        <dbReference type="ChEBI" id="CHEBI:456216"/>
        <dbReference type="EC" id="2.7.10.2"/>
    </reaction>
</comment>
<evidence type="ECO:0000313" key="11">
    <source>
        <dbReference type="EMBL" id="MPL81834.1"/>
    </source>
</evidence>
<proteinExistence type="inferred from homology"/>
<evidence type="ECO:0000256" key="3">
    <source>
        <dbReference type="ARBA" id="ARBA00022679"/>
    </source>
</evidence>
<name>A0A644USI7_9ZZZZ</name>
<dbReference type="SUPFAM" id="SSF52540">
    <property type="entry name" value="P-loop containing nucleoside triphosphate hydrolases"/>
    <property type="match status" value="1"/>
</dbReference>
<reference evidence="11" key="1">
    <citation type="submission" date="2019-08" db="EMBL/GenBank/DDBJ databases">
        <authorList>
            <person name="Kucharzyk K."/>
            <person name="Murdoch R.W."/>
            <person name="Higgins S."/>
            <person name="Loffler F."/>
        </authorList>
    </citation>
    <scope>NUCLEOTIDE SEQUENCE</scope>
</reference>
<dbReference type="EMBL" id="VSSQ01000155">
    <property type="protein sequence ID" value="MPL81834.1"/>
    <property type="molecule type" value="Genomic_DNA"/>
</dbReference>
<keyword evidence="5" id="KW-0418">Kinase</keyword>
<evidence type="ECO:0000256" key="5">
    <source>
        <dbReference type="ARBA" id="ARBA00022777"/>
    </source>
</evidence>
<keyword evidence="4" id="KW-0547">Nucleotide-binding</keyword>
<organism evidence="11">
    <name type="scientific">bioreactor metagenome</name>
    <dbReference type="NCBI Taxonomy" id="1076179"/>
    <lineage>
        <taxon>unclassified sequences</taxon>
        <taxon>metagenomes</taxon>
        <taxon>ecological metagenomes</taxon>
    </lineage>
</organism>
<dbReference type="GO" id="GO:0004715">
    <property type="term" value="F:non-membrane spanning protein tyrosine kinase activity"/>
    <property type="evidence" value="ECO:0007669"/>
    <property type="project" value="UniProtKB-EC"/>
</dbReference>
<dbReference type="NCBIfam" id="TIGR01007">
    <property type="entry name" value="eps_fam"/>
    <property type="match status" value="1"/>
</dbReference>
<dbReference type="PANTHER" id="PTHR32309:SF13">
    <property type="entry name" value="FERRIC ENTEROBACTIN TRANSPORT PROTEIN FEPE"/>
    <property type="match status" value="1"/>
</dbReference>
<evidence type="ECO:0000259" key="10">
    <source>
        <dbReference type="Pfam" id="PF13614"/>
    </source>
</evidence>
<keyword evidence="6" id="KW-0067">ATP-binding</keyword>
<protein>
    <recommendedName>
        <fullName evidence="2">non-specific protein-tyrosine kinase</fullName>
        <ecNumber evidence="2">2.7.10.2</ecNumber>
    </recommendedName>
</protein>
<keyword evidence="9" id="KW-0472">Membrane</keyword>
<dbReference type="InterPro" id="IPR005702">
    <property type="entry name" value="Wzc-like_C"/>
</dbReference>
<dbReference type="PANTHER" id="PTHR32309">
    <property type="entry name" value="TYROSINE-PROTEIN KINASE"/>
    <property type="match status" value="1"/>
</dbReference>
<comment type="caution">
    <text evidence="11">The sequence shown here is derived from an EMBL/GenBank/DDBJ whole genome shotgun (WGS) entry which is preliminary data.</text>
</comment>
<evidence type="ECO:0000256" key="1">
    <source>
        <dbReference type="ARBA" id="ARBA00007316"/>
    </source>
</evidence>
<keyword evidence="3" id="KW-0808">Transferase</keyword>
<dbReference type="CDD" id="cd05387">
    <property type="entry name" value="BY-kinase"/>
    <property type="match status" value="1"/>
</dbReference>
<evidence type="ECO:0000256" key="8">
    <source>
        <dbReference type="ARBA" id="ARBA00051245"/>
    </source>
</evidence>
<dbReference type="EC" id="2.7.10.2" evidence="2"/>
<dbReference type="GO" id="GO:0005886">
    <property type="term" value="C:plasma membrane"/>
    <property type="evidence" value="ECO:0007669"/>
    <property type="project" value="TreeGrafter"/>
</dbReference>